<accession>A0A2I0JR40</accession>
<name>A0A2I0JR40_PUNGR</name>
<gene>
    <name evidence="2" type="ORF">CRG98_020828</name>
</gene>
<feature type="compositionally biased region" description="Basic and acidic residues" evidence="1">
    <location>
        <begin position="15"/>
        <end position="28"/>
    </location>
</feature>
<sequence length="68" mass="7993">MEGSRTVTTSFTGESEGHEKPFERDGMTRRSRGRKWHVVEVRVHRMSALRTRYCPRLEFGVGGLEWRI</sequence>
<keyword evidence="3" id="KW-1185">Reference proteome</keyword>
<evidence type="ECO:0000256" key="1">
    <source>
        <dbReference type="SAM" id="MobiDB-lite"/>
    </source>
</evidence>
<protein>
    <submittedName>
        <fullName evidence="2">Uncharacterized protein</fullName>
    </submittedName>
</protein>
<comment type="caution">
    <text evidence="2">The sequence shown here is derived from an EMBL/GenBank/DDBJ whole genome shotgun (WGS) entry which is preliminary data.</text>
</comment>
<evidence type="ECO:0000313" key="2">
    <source>
        <dbReference type="EMBL" id="PKI58769.1"/>
    </source>
</evidence>
<dbReference type="AlphaFoldDB" id="A0A2I0JR40"/>
<dbReference type="Proteomes" id="UP000233551">
    <property type="component" value="Unassembled WGS sequence"/>
</dbReference>
<feature type="region of interest" description="Disordered" evidence="1">
    <location>
        <begin position="1"/>
        <end position="29"/>
    </location>
</feature>
<reference evidence="2 3" key="1">
    <citation type="submission" date="2017-11" db="EMBL/GenBank/DDBJ databases">
        <title>De-novo sequencing of pomegranate (Punica granatum L.) genome.</title>
        <authorList>
            <person name="Akparov Z."/>
            <person name="Amiraslanov A."/>
            <person name="Hajiyeva S."/>
            <person name="Abbasov M."/>
            <person name="Kaur K."/>
            <person name="Hamwieh A."/>
            <person name="Solovyev V."/>
            <person name="Salamov A."/>
            <person name="Braich B."/>
            <person name="Kosarev P."/>
            <person name="Mahmoud A."/>
            <person name="Hajiyev E."/>
            <person name="Babayeva S."/>
            <person name="Izzatullayeva V."/>
            <person name="Mammadov A."/>
            <person name="Mammadov A."/>
            <person name="Sharifova S."/>
            <person name="Ojaghi J."/>
            <person name="Eynullazada K."/>
            <person name="Bayramov B."/>
            <person name="Abdulazimova A."/>
            <person name="Shahmuradov I."/>
        </authorList>
    </citation>
    <scope>NUCLEOTIDE SEQUENCE [LARGE SCALE GENOMIC DNA]</scope>
    <source>
        <strain evidence="3">cv. AG2017</strain>
        <tissue evidence="2">Leaf</tissue>
    </source>
</reference>
<organism evidence="2 3">
    <name type="scientific">Punica granatum</name>
    <name type="common">Pomegranate</name>
    <dbReference type="NCBI Taxonomy" id="22663"/>
    <lineage>
        <taxon>Eukaryota</taxon>
        <taxon>Viridiplantae</taxon>
        <taxon>Streptophyta</taxon>
        <taxon>Embryophyta</taxon>
        <taxon>Tracheophyta</taxon>
        <taxon>Spermatophyta</taxon>
        <taxon>Magnoliopsida</taxon>
        <taxon>eudicotyledons</taxon>
        <taxon>Gunneridae</taxon>
        <taxon>Pentapetalae</taxon>
        <taxon>rosids</taxon>
        <taxon>malvids</taxon>
        <taxon>Myrtales</taxon>
        <taxon>Lythraceae</taxon>
        <taxon>Punica</taxon>
    </lineage>
</organism>
<feature type="compositionally biased region" description="Polar residues" evidence="1">
    <location>
        <begin position="1"/>
        <end position="13"/>
    </location>
</feature>
<proteinExistence type="predicted"/>
<dbReference type="EMBL" id="PGOL01001341">
    <property type="protein sequence ID" value="PKI58769.1"/>
    <property type="molecule type" value="Genomic_DNA"/>
</dbReference>
<evidence type="ECO:0000313" key="3">
    <source>
        <dbReference type="Proteomes" id="UP000233551"/>
    </source>
</evidence>